<name>A0A1I4ALH5_9GAMM</name>
<reference evidence="2" key="1">
    <citation type="submission" date="2016-10" db="EMBL/GenBank/DDBJ databases">
        <authorList>
            <person name="Varghese N."/>
            <person name="Submissions S."/>
        </authorList>
    </citation>
    <scope>NUCLEOTIDE SEQUENCE [LARGE SCALE GENOMIC DNA]</scope>
    <source>
        <strain evidence="2">MO64</strain>
    </source>
</reference>
<evidence type="ECO:0000313" key="1">
    <source>
        <dbReference type="EMBL" id="SFK56609.1"/>
    </source>
</evidence>
<organism evidence="1 2">
    <name type="scientific">Rhodanobacter glycinis</name>
    <dbReference type="NCBI Taxonomy" id="582702"/>
    <lineage>
        <taxon>Bacteria</taxon>
        <taxon>Pseudomonadati</taxon>
        <taxon>Pseudomonadota</taxon>
        <taxon>Gammaproteobacteria</taxon>
        <taxon>Lysobacterales</taxon>
        <taxon>Rhodanobacteraceae</taxon>
        <taxon>Rhodanobacter</taxon>
    </lineage>
</organism>
<accession>A0A1I4ALH5</accession>
<sequence>MAAFGLASSLALTACGDTSQFTKTVQGFTKKVEGFTARNESQNGWFNHSRVTMTGSYALDALTIAADESRLLTPVQLKKARDEVRLGGTYALEDHDDAKAAHWIAAEKDFQQLTTDNEVLVFRIQNKGYDPVDLGQAHFLLLNPDGTRKPQMRLSADGRQVLDEEAHFVAGPDNQVVQYTSDDLGVIPALTTVYRAVIIPGMNQGSYTAMLLHVPGAAGKAPGGRLTFAVQKR</sequence>
<gene>
    <name evidence="1" type="ORF">SAMN05192579_1043</name>
</gene>
<evidence type="ECO:0000313" key="2">
    <source>
        <dbReference type="Proteomes" id="UP000198725"/>
    </source>
</evidence>
<keyword evidence="2" id="KW-1185">Reference proteome</keyword>
<dbReference type="Proteomes" id="UP000198725">
    <property type="component" value="Unassembled WGS sequence"/>
</dbReference>
<dbReference type="AlphaFoldDB" id="A0A1I4ALH5"/>
<dbReference type="EMBL" id="FOSR01000004">
    <property type="protein sequence ID" value="SFK56609.1"/>
    <property type="molecule type" value="Genomic_DNA"/>
</dbReference>
<protein>
    <submittedName>
        <fullName evidence="1">Uncharacterized protein</fullName>
    </submittedName>
</protein>
<proteinExistence type="predicted"/>